<evidence type="ECO:0000313" key="1">
    <source>
        <dbReference type="EMBL" id="GIY07426.1"/>
    </source>
</evidence>
<gene>
    <name evidence="1" type="ORF">CDAR_622281</name>
</gene>
<comment type="caution">
    <text evidence="1">The sequence shown here is derived from an EMBL/GenBank/DDBJ whole genome shotgun (WGS) entry which is preliminary data.</text>
</comment>
<name>A0AAV4QEQ0_9ARAC</name>
<sequence length="93" mass="10391">MQAIKAVRFTLKRVRAKQYLGPTSGVGRRLTGMVSSLVIQQRTVRVSDGSHLEKTKALGIRRKRVVEGDDGEVIFQMDYFNSFGFALLSSPMT</sequence>
<organism evidence="1 2">
    <name type="scientific">Caerostris darwini</name>
    <dbReference type="NCBI Taxonomy" id="1538125"/>
    <lineage>
        <taxon>Eukaryota</taxon>
        <taxon>Metazoa</taxon>
        <taxon>Ecdysozoa</taxon>
        <taxon>Arthropoda</taxon>
        <taxon>Chelicerata</taxon>
        <taxon>Arachnida</taxon>
        <taxon>Araneae</taxon>
        <taxon>Araneomorphae</taxon>
        <taxon>Entelegynae</taxon>
        <taxon>Araneoidea</taxon>
        <taxon>Araneidae</taxon>
        <taxon>Caerostris</taxon>
    </lineage>
</organism>
<dbReference type="EMBL" id="BPLQ01004339">
    <property type="protein sequence ID" value="GIY07426.1"/>
    <property type="molecule type" value="Genomic_DNA"/>
</dbReference>
<accession>A0AAV4QEQ0</accession>
<dbReference type="Proteomes" id="UP001054837">
    <property type="component" value="Unassembled WGS sequence"/>
</dbReference>
<proteinExistence type="predicted"/>
<evidence type="ECO:0000313" key="2">
    <source>
        <dbReference type="Proteomes" id="UP001054837"/>
    </source>
</evidence>
<reference evidence="1 2" key="1">
    <citation type="submission" date="2021-06" db="EMBL/GenBank/DDBJ databases">
        <title>Caerostris darwini draft genome.</title>
        <authorList>
            <person name="Kono N."/>
            <person name="Arakawa K."/>
        </authorList>
    </citation>
    <scope>NUCLEOTIDE SEQUENCE [LARGE SCALE GENOMIC DNA]</scope>
</reference>
<dbReference type="AlphaFoldDB" id="A0AAV4QEQ0"/>
<keyword evidence="2" id="KW-1185">Reference proteome</keyword>
<protein>
    <submittedName>
        <fullName evidence="1">Uncharacterized protein</fullName>
    </submittedName>
</protein>